<feature type="compositionally biased region" description="Polar residues" evidence="1">
    <location>
        <begin position="93"/>
        <end position="109"/>
    </location>
</feature>
<dbReference type="HOGENOM" id="CLU_1550364_0_0_1"/>
<feature type="region of interest" description="Disordered" evidence="1">
    <location>
        <begin position="38"/>
        <end position="57"/>
    </location>
</feature>
<feature type="compositionally biased region" description="Low complexity" evidence="1">
    <location>
        <begin position="8"/>
        <end position="17"/>
    </location>
</feature>
<protein>
    <submittedName>
        <fullName evidence="3">AlNc14C554G12141 protein</fullName>
    </submittedName>
</protein>
<keyword evidence="2" id="KW-0472">Membrane</keyword>
<organism evidence="3">
    <name type="scientific">Albugo laibachii Nc14</name>
    <dbReference type="NCBI Taxonomy" id="890382"/>
    <lineage>
        <taxon>Eukaryota</taxon>
        <taxon>Sar</taxon>
        <taxon>Stramenopiles</taxon>
        <taxon>Oomycota</taxon>
        <taxon>Peronosporomycetes</taxon>
        <taxon>Albuginales</taxon>
        <taxon>Albuginaceae</taxon>
        <taxon>Albugo</taxon>
    </lineage>
</organism>
<gene>
    <name evidence="3" type="primary">AlNc14C554G12141</name>
    <name evidence="3" type="ORF">ALNC14_136470</name>
</gene>
<evidence type="ECO:0000256" key="1">
    <source>
        <dbReference type="SAM" id="MobiDB-lite"/>
    </source>
</evidence>
<feature type="region of interest" description="Disordered" evidence="1">
    <location>
        <begin position="1"/>
        <end position="28"/>
    </location>
</feature>
<feature type="compositionally biased region" description="Low complexity" evidence="1">
    <location>
        <begin position="110"/>
        <end position="128"/>
    </location>
</feature>
<feature type="transmembrane region" description="Helical" evidence="2">
    <location>
        <begin position="62"/>
        <end position="82"/>
    </location>
</feature>
<dbReference type="AlphaFoldDB" id="F0X148"/>
<feature type="region of interest" description="Disordered" evidence="1">
    <location>
        <begin position="84"/>
        <end position="173"/>
    </location>
</feature>
<sequence length="173" mass="16928">MTDRHSDSSTTDSSTDSNNDANAVPSVHANVFTDAANLGVAPPADGTHDIGHPKKRFSNKPVIGALATAAIATAAGGLYALFKPKEQIPPPTDTNSGTVDATSPMTDGQSDSSTDSNNDANAVPNAPDGTVIAAPSVPDGSVPAAPNVSEGSVPAAAGASDSSVPAAPTASTP</sequence>
<keyword evidence="2" id="KW-0812">Transmembrane</keyword>
<accession>F0X148</accession>
<name>F0X148_9STRA</name>
<keyword evidence="2" id="KW-1133">Transmembrane helix</keyword>
<dbReference type="EMBL" id="FR824584">
    <property type="protein sequence ID" value="CCA27503.1"/>
    <property type="molecule type" value="Genomic_DNA"/>
</dbReference>
<evidence type="ECO:0000256" key="2">
    <source>
        <dbReference type="SAM" id="Phobius"/>
    </source>
</evidence>
<reference evidence="3" key="1">
    <citation type="journal article" date="2011" name="PLoS Biol.">
        <title>Gene gain and loss during evolution of obligate parasitism in the white rust pathogen of Arabidopsis thaliana.</title>
        <authorList>
            <person name="Kemen E."/>
            <person name="Gardiner A."/>
            <person name="Schultz-Larsen T."/>
            <person name="Kemen A.C."/>
            <person name="Balmuth A.L."/>
            <person name="Robert-Seilaniantz A."/>
            <person name="Bailey K."/>
            <person name="Holub E."/>
            <person name="Studholme D.J."/>
            <person name="Maclean D."/>
            <person name="Jones J.D."/>
        </authorList>
    </citation>
    <scope>NUCLEOTIDE SEQUENCE</scope>
</reference>
<evidence type="ECO:0000313" key="3">
    <source>
        <dbReference type="EMBL" id="CCA27503.1"/>
    </source>
</evidence>
<proteinExistence type="predicted"/>
<reference evidence="3" key="2">
    <citation type="submission" date="2011-02" db="EMBL/GenBank/DDBJ databases">
        <authorList>
            <person name="MacLean D."/>
        </authorList>
    </citation>
    <scope>NUCLEOTIDE SEQUENCE</scope>
</reference>